<evidence type="ECO:0000259" key="7">
    <source>
        <dbReference type="PROSITE" id="PS51000"/>
    </source>
</evidence>
<evidence type="ECO:0000256" key="4">
    <source>
        <dbReference type="ARBA" id="ARBA00023125"/>
    </source>
</evidence>
<dbReference type="PANTHER" id="PTHR30363">
    <property type="entry name" value="HTH-TYPE TRANSCRIPTIONAL REGULATOR SRLR-RELATED"/>
    <property type="match status" value="1"/>
</dbReference>
<dbReference type="InterPro" id="IPR014036">
    <property type="entry name" value="DeoR-like_C"/>
</dbReference>
<feature type="domain" description="HTH deoR-type" evidence="7">
    <location>
        <begin position="5"/>
        <end position="60"/>
    </location>
</feature>
<dbReference type="PROSITE" id="PS51000">
    <property type="entry name" value="HTH_DEOR_2"/>
    <property type="match status" value="1"/>
</dbReference>
<evidence type="ECO:0000256" key="1">
    <source>
        <dbReference type="ARBA" id="ARBA00021390"/>
    </source>
</evidence>
<dbReference type="Proteomes" id="UP001595685">
    <property type="component" value="Unassembled WGS sequence"/>
</dbReference>
<keyword evidence="9" id="KW-1185">Reference proteome</keyword>
<dbReference type="EMBL" id="JBHRWW010000003">
    <property type="protein sequence ID" value="MFC3687998.1"/>
    <property type="molecule type" value="Genomic_DNA"/>
</dbReference>
<dbReference type="InterPro" id="IPR001034">
    <property type="entry name" value="DeoR_HTH"/>
</dbReference>
<dbReference type="Pfam" id="PF00455">
    <property type="entry name" value="DeoRC"/>
    <property type="match status" value="1"/>
</dbReference>
<evidence type="ECO:0000256" key="5">
    <source>
        <dbReference type="ARBA" id="ARBA00023163"/>
    </source>
</evidence>
<dbReference type="Gene3D" id="1.10.10.10">
    <property type="entry name" value="Winged helix-like DNA-binding domain superfamily/Winged helix DNA-binding domain"/>
    <property type="match status" value="1"/>
</dbReference>
<dbReference type="SMART" id="SM00420">
    <property type="entry name" value="HTH_DEOR"/>
    <property type="match status" value="1"/>
</dbReference>
<evidence type="ECO:0000256" key="2">
    <source>
        <dbReference type="ARBA" id="ARBA00022491"/>
    </source>
</evidence>
<dbReference type="PROSITE" id="PS00894">
    <property type="entry name" value="HTH_DEOR_1"/>
    <property type="match status" value="1"/>
</dbReference>
<proteinExistence type="predicted"/>
<evidence type="ECO:0000256" key="3">
    <source>
        <dbReference type="ARBA" id="ARBA00023015"/>
    </source>
</evidence>
<dbReference type="SUPFAM" id="SSF100950">
    <property type="entry name" value="NagB/RpiA/CoA transferase-like"/>
    <property type="match status" value="1"/>
</dbReference>
<gene>
    <name evidence="8" type="ORF">ACFOLH_06545</name>
</gene>
<evidence type="ECO:0000313" key="9">
    <source>
        <dbReference type="Proteomes" id="UP001595685"/>
    </source>
</evidence>
<accession>A0ABV7WFI6</accession>
<keyword evidence="5" id="KW-0804">Transcription</keyword>
<organism evidence="8 9">
    <name type="scientific">Aquipuribacter hungaricus</name>
    <dbReference type="NCBI Taxonomy" id="545624"/>
    <lineage>
        <taxon>Bacteria</taxon>
        <taxon>Bacillati</taxon>
        <taxon>Actinomycetota</taxon>
        <taxon>Actinomycetes</taxon>
        <taxon>Micrococcales</taxon>
        <taxon>Intrasporangiaceae</taxon>
        <taxon>Aquipuribacter</taxon>
    </lineage>
</organism>
<dbReference type="Gene3D" id="3.40.50.1360">
    <property type="match status" value="1"/>
</dbReference>
<dbReference type="RefSeq" id="WP_340292052.1">
    <property type="nucleotide sequence ID" value="NZ_JBBEOI010000058.1"/>
</dbReference>
<dbReference type="SMART" id="SM01134">
    <property type="entry name" value="DeoRC"/>
    <property type="match status" value="1"/>
</dbReference>
<dbReference type="InterPro" id="IPR037171">
    <property type="entry name" value="NagB/RpiA_transferase-like"/>
</dbReference>
<dbReference type="InterPro" id="IPR036390">
    <property type="entry name" value="WH_DNA-bd_sf"/>
</dbReference>
<keyword evidence="3" id="KW-0805">Transcription regulation</keyword>
<name>A0ABV7WFI6_9MICO</name>
<evidence type="ECO:0000256" key="6">
    <source>
        <dbReference type="ARBA" id="ARBA00024937"/>
    </source>
</evidence>
<evidence type="ECO:0000313" key="8">
    <source>
        <dbReference type="EMBL" id="MFC3687998.1"/>
    </source>
</evidence>
<protein>
    <recommendedName>
        <fullName evidence="1">Lactose phosphotransferase system repressor</fullName>
    </recommendedName>
</protein>
<reference evidence="9" key="1">
    <citation type="journal article" date="2019" name="Int. J. Syst. Evol. Microbiol.">
        <title>The Global Catalogue of Microorganisms (GCM) 10K type strain sequencing project: providing services to taxonomists for standard genome sequencing and annotation.</title>
        <authorList>
            <consortium name="The Broad Institute Genomics Platform"/>
            <consortium name="The Broad Institute Genome Sequencing Center for Infectious Disease"/>
            <person name="Wu L."/>
            <person name="Ma J."/>
        </authorList>
    </citation>
    <scope>NUCLEOTIDE SEQUENCE [LARGE SCALE GENOMIC DNA]</scope>
    <source>
        <strain evidence="9">NCAIM B.02333</strain>
    </source>
</reference>
<dbReference type="GO" id="GO:0003677">
    <property type="term" value="F:DNA binding"/>
    <property type="evidence" value="ECO:0007669"/>
    <property type="project" value="UniProtKB-KW"/>
</dbReference>
<comment type="caution">
    <text evidence="8">The sequence shown here is derived from an EMBL/GenBank/DDBJ whole genome shotgun (WGS) entry which is preliminary data.</text>
</comment>
<dbReference type="Pfam" id="PF08220">
    <property type="entry name" value="HTH_DeoR"/>
    <property type="match status" value="1"/>
</dbReference>
<dbReference type="InterPro" id="IPR050313">
    <property type="entry name" value="Carb_Metab_HTH_regulators"/>
</dbReference>
<keyword evidence="2" id="KW-0678">Repressor</keyword>
<dbReference type="InterPro" id="IPR036388">
    <property type="entry name" value="WH-like_DNA-bd_sf"/>
</dbReference>
<dbReference type="InterPro" id="IPR018356">
    <property type="entry name" value="Tscrpt_reg_HTH_DeoR_CS"/>
</dbReference>
<dbReference type="PRINTS" id="PR00037">
    <property type="entry name" value="HTHLACR"/>
</dbReference>
<keyword evidence="4 8" id="KW-0238">DNA-binding</keyword>
<dbReference type="PANTHER" id="PTHR30363:SF4">
    <property type="entry name" value="GLYCEROL-3-PHOSPHATE REGULON REPRESSOR"/>
    <property type="match status" value="1"/>
</dbReference>
<comment type="function">
    <text evidence="6">Repressor of the lactose catabolism operon. Galactose-6-phosphate is the inducer.</text>
</comment>
<sequence length="263" mass="26923">MREFAQERQDRILSGLKEHGRVEVAGLAVALGVSEDTVRRDLRALAAAGHVQKTHGGAVAVDPARASWADRQDLAVDEKAGIAAAAVQLVAPGQTLMLDAGSTVLAFARAVLLAQHLRPLTVVTSSVDVALALGERGSGVTVHVTGGAWDARSRSLVGPAAVAGTARYRADWAVLGACALHPRVGATSVDLLDAEVKTAMAAGSARVAVLADSSKHGTTAPYLVAAPDGLDVLVTDVPDAAEQWRGHDVRVVLAPAPAATPTS</sequence>
<dbReference type="SUPFAM" id="SSF46785">
    <property type="entry name" value="Winged helix' DNA-binding domain"/>
    <property type="match status" value="1"/>
</dbReference>